<dbReference type="Proteomes" id="UP000308978">
    <property type="component" value="Unassembled WGS sequence"/>
</dbReference>
<dbReference type="AlphaFoldDB" id="A0A4S4G271"/>
<dbReference type="InterPro" id="IPR010921">
    <property type="entry name" value="Trp_repressor/repl_initiator"/>
</dbReference>
<reference evidence="4 5" key="1">
    <citation type="submission" date="2019-04" db="EMBL/GenBank/DDBJ databases">
        <title>Microbes associate with the intestines of laboratory mice.</title>
        <authorList>
            <person name="Navarre W."/>
            <person name="Wong E."/>
            <person name="Huang K.C."/>
            <person name="Tropini C."/>
            <person name="Ng K."/>
            <person name="Yu B."/>
        </authorList>
    </citation>
    <scope>NUCLEOTIDE SEQUENCE [LARGE SCALE GENOMIC DNA]</scope>
    <source>
        <strain evidence="4 5">NM80_B27</strain>
    </source>
</reference>
<feature type="region of interest" description="Disordered" evidence="2">
    <location>
        <begin position="114"/>
        <end position="144"/>
    </location>
</feature>
<dbReference type="InterPro" id="IPR009057">
    <property type="entry name" value="Homeodomain-like_sf"/>
</dbReference>
<gene>
    <name evidence="4" type="ORF">E5986_08345</name>
</gene>
<feature type="domain" description="Insertion element IS150 protein InsJ-like helix-turn-helix" evidence="3">
    <location>
        <begin position="74"/>
        <end position="127"/>
    </location>
</feature>
<dbReference type="GO" id="GO:0043565">
    <property type="term" value="F:sequence-specific DNA binding"/>
    <property type="evidence" value="ECO:0007669"/>
    <property type="project" value="InterPro"/>
</dbReference>
<accession>A0A4S4G271</accession>
<name>A0A4S4G271_9ACTN</name>
<comment type="similarity">
    <text evidence="1">Belongs to the IS150/IS1296 orfA family.</text>
</comment>
<dbReference type="RefSeq" id="WP_114616131.1">
    <property type="nucleotide sequence ID" value="NZ_SSTJ01000010.1"/>
</dbReference>
<dbReference type="EMBL" id="SSTJ01000010">
    <property type="protein sequence ID" value="THG36898.1"/>
    <property type="molecule type" value="Genomic_DNA"/>
</dbReference>
<dbReference type="SUPFAM" id="SSF46689">
    <property type="entry name" value="Homeodomain-like"/>
    <property type="match status" value="1"/>
</dbReference>
<evidence type="ECO:0000313" key="4">
    <source>
        <dbReference type="EMBL" id="THG36898.1"/>
    </source>
</evidence>
<protein>
    <submittedName>
        <fullName evidence="4">Helix-turn-helix domain-containing protein</fullName>
    </submittedName>
</protein>
<organism evidence="4 5">
    <name type="scientific">Adlercreutzia caecimuris</name>
    <dbReference type="NCBI Taxonomy" id="671266"/>
    <lineage>
        <taxon>Bacteria</taxon>
        <taxon>Bacillati</taxon>
        <taxon>Actinomycetota</taxon>
        <taxon>Coriobacteriia</taxon>
        <taxon>Eggerthellales</taxon>
        <taxon>Eggerthellaceae</taxon>
        <taxon>Adlercreutzia</taxon>
    </lineage>
</organism>
<comment type="caution">
    <text evidence="4">The sequence shown here is derived from an EMBL/GenBank/DDBJ whole genome shotgun (WGS) entry which is preliminary data.</text>
</comment>
<dbReference type="Pfam" id="PF13518">
    <property type="entry name" value="HTH_28"/>
    <property type="match status" value="1"/>
</dbReference>
<dbReference type="Gene3D" id="1.10.10.10">
    <property type="entry name" value="Winged helix-like DNA-binding domain superfamily/Winged helix DNA-binding domain"/>
    <property type="match status" value="2"/>
</dbReference>
<evidence type="ECO:0000256" key="2">
    <source>
        <dbReference type="SAM" id="MobiDB-lite"/>
    </source>
</evidence>
<evidence type="ECO:0000259" key="3">
    <source>
        <dbReference type="Pfam" id="PF13518"/>
    </source>
</evidence>
<evidence type="ECO:0000313" key="5">
    <source>
        <dbReference type="Proteomes" id="UP000308978"/>
    </source>
</evidence>
<dbReference type="InterPro" id="IPR055247">
    <property type="entry name" value="InsJ-like_HTH"/>
</dbReference>
<dbReference type="InterPro" id="IPR036388">
    <property type="entry name" value="WH-like_DNA-bd_sf"/>
</dbReference>
<evidence type="ECO:0000256" key="1">
    <source>
        <dbReference type="ARBA" id="ARBA00038232"/>
    </source>
</evidence>
<dbReference type="InterPro" id="IPR052057">
    <property type="entry name" value="IS150/IS1296_orfA-like"/>
</dbReference>
<proteinExistence type="inferred from homology"/>
<dbReference type="SUPFAM" id="SSF48295">
    <property type="entry name" value="TrpR-like"/>
    <property type="match status" value="1"/>
</dbReference>
<dbReference type="Pfam" id="PF13384">
    <property type="entry name" value="HTH_23"/>
    <property type="match status" value="1"/>
</dbReference>
<dbReference type="PANTHER" id="PTHR33795">
    <property type="entry name" value="INSERTION ELEMENT IS150 PROTEIN INSJ"/>
    <property type="match status" value="1"/>
</dbReference>
<dbReference type="PANTHER" id="PTHR33795:SF1">
    <property type="entry name" value="INSERTION ELEMENT IS150 PROTEIN INSJ"/>
    <property type="match status" value="1"/>
</dbReference>
<sequence length="176" mass="19496">MGGFFMSGRPLYDAGVRRRAVELYEEGHGRDVIAYLVGAPEGTVRKWLDTYRSVGIGALAAMGAKKKTYSFDTKVAAVRAVEDEGSTVPEAMARFGIVSSSPLRKWLKAYREGGPEALRPKPKGRPKGAKAAPGPMTREQELERRVQKLEAENAYLKKSIALKAEKRSRTARRRRS</sequence>